<sequence>MKIFYYSLNNKKLFSLTKQKNLKAAEGTDFFSGDNTIYFLGSLPLNKSRGSFCISDSSLLFAEKENLDLLKTPENKPAVPENLSLKISNRQVVYINTTYPKWRDLLDYTTPEKWKVNILALGDVGSTLLIGLKLLGGNTISRIGIHDRIPENQKRWEVEMNQVSLPFNNNLPEVEIVEYDDLFNCDMFVFCASKGVPPVGTSVKDVRMVQFEENAKIIREYAKLARKNNFKGRFSVVSDPVDQLCYTVFKESNTDDNGNWDNKGLFPEQIKGYGLGVMNARAIYYSKQDEKLKEYEHKGRAFGPHGKDLVIADNIYDYNNENSLKLTEQTVKANLAIRDLGYKPYIAPSLSSGAISLLATMTGQWHYSSNFIGGAYMGSKNRNLETGMELERIKMDKELEKRLLTTYNKLRDFNE</sequence>
<dbReference type="Pfam" id="PF00056">
    <property type="entry name" value="Ldh_1_N"/>
    <property type="match status" value="1"/>
</dbReference>
<dbReference type="PANTHER" id="PTHR43128">
    <property type="entry name" value="L-2-HYDROXYCARBOXYLATE DEHYDROGENASE (NAD(P)(+))"/>
    <property type="match status" value="1"/>
</dbReference>
<dbReference type="STRING" id="1121476.SAMN02745751_01808"/>
<name>A0A1M6GRQ4_9FIRM</name>
<organism evidence="2 3">
    <name type="scientific">Dethiosulfatibacter aminovorans DSM 17477</name>
    <dbReference type="NCBI Taxonomy" id="1121476"/>
    <lineage>
        <taxon>Bacteria</taxon>
        <taxon>Bacillati</taxon>
        <taxon>Bacillota</taxon>
        <taxon>Tissierellia</taxon>
        <taxon>Dethiosulfatibacter</taxon>
    </lineage>
</organism>
<dbReference type="InterPro" id="IPR001236">
    <property type="entry name" value="Lactate/malate_DH_N"/>
</dbReference>
<reference evidence="2 3" key="1">
    <citation type="submission" date="2016-11" db="EMBL/GenBank/DDBJ databases">
        <authorList>
            <person name="Jaros S."/>
            <person name="Januszkiewicz K."/>
            <person name="Wedrychowicz H."/>
        </authorList>
    </citation>
    <scope>NUCLEOTIDE SEQUENCE [LARGE SCALE GENOMIC DNA]</scope>
    <source>
        <strain evidence="2 3">DSM 17477</strain>
    </source>
</reference>
<dbReference type="RefSeq" id="WP_073049253.1">
    <property type="nucleotide sequence ID" value="NZ_FQZL01000011.1"/>
</dbReference>
<dbReference type="PANTHER" id="PTHR43128:SF16">
    <property type="entry name" value="L-LACTATE DEHYDROGENASE"/>
    <property type="match status" value="1"/>
</dbReference>
<dbReference type="InterPro" id="IPR036291">
    <property type="entry name" value="NAD(P)-bd_dom_sf"/>
</dbReference>
<dbReference type="GO" id="GO:0004459">
    <property type="term" value="F:L-lactate dehydrogenase (NAD+) activity"/>
    <property type="evidence" value="ECO:0007669"/>
    <property type="project" value="TreeGrafter"/>
</dbReference>
<protein>
    <submittedName>
        <fullName evidence="2">Malate/lactate dehydrogenase</fullName>
    </submittedName>
</protein>
<dbReference type="AlphaFoldDB" id="A0A1M6GRQ4"/>
<dbReference type="SUPFAM" id="SSF51735">
    <property type="entry name" value="NAD(P)-binding Rossmann-fold domains"/>
    <property type="match status" value="1"/>
</dbReference>
<feature type="domain" description="Lactate/malate dehydrogenase N-terminal" evidence="1">
    <location>
        <begin position="115"/>
        <end position="257"/>
    </location>
</feature>
<accession>A0A1M6GRQ4</accession>
<proteinExistence type="predicted"/>
<evidence type="ECO:0000313" key="2">
    <source>
        <dbReference type="EMBL" id="SHJ12536.1"/>
    </source>
</evidence>
<evidence type="ECO:0000259" key="1">
    <source>
        <dbReference type="Pfam" id="PF00056"/>
    </source>
</evidence>
<evidence type="ECO:0000313" key="3">
    <source>
        <dbReference type="Proteomes" id="UP000184052"/>
    </source>
</evidence>
<gene>
    <name evidence="2" type="ORF">SAMN02745751_01808</name>
</gene>
<dbReference type="GO" id="GO:0006089">
    <property type="term" value="P:lactate metabolic process"/>
    <property type="evidence" value="ECO:0007669"/>
    <property type="project" value="TreeGrafter"/>
</dbReference>
<keyword evidence="3" id="KW-1185">Reference proteome</keyword>
<dbReference type="EMBL" id="FQZL01000011">
    <property type="protein sequence ID" value="SHJ12536.1"/>
    <property type="molecule type" value="Genomic_DNA"/>
</dbReference>
<dbReference type="OrthoDB" id="1704578at2"/>
<dbReference type="Gene3D" id="3.40.50.720">
    <property type="entry name" value="NAD(P)-binding Rossmann-like Domain"/>
    <property type="match status" value="1"/>
</dbReference>
<dbReference type="Proteomes" id="UP000184052">
    <property type="component" value="Unassembled WGS sequence"/>
</dbReference>